<dbReference type="InterPro" id="IPR014031">
    <property type="entry name" value="Ketoacyl_synth_C"/>
</dbReference>
<dbReference type="PROSITE" id="PS00606">
    <property type="entry name" value="KS3_1"/>
    <property type="match status" value="1"/>
</dbReference>
<comment type="function">
    <text evidence="11">Involved in the type II fatty acid elongation cycle. Catalyzes the elongation of a wide range of acyl-ACP by the addition of two carbons from malonyl-ACP to an acyl acceptor. Can efficiently catalyze the conversion of palmitoleoyl-ACP (cis-hexadec-9-enoyl-ACP) to cis-vaccenoyl-ACP (cis-octadec-11-enoyl-ACP), an essential step in the thermal regulation of fatty acid composition.</text>
</comment>
<dbReference type="PIRSF" id="PIRSF000447">
    <property type="entry name" value="KAS_II"/>
    <property type="match status" value="1"/>
</dbReference>
<evidence type="ECO:0000259" key="13">
    <source>
        <dbReference type="PROSITE" id="PS52004"/>
    </source>
</evidence>
<keyword evidence="6 11" id="KW-0808">Transferase</keyword>
<keyword evidence="7" id="KW-0276">Fatty acid metabolism</keyword>
<dbReference type="NCBIfam" id="NF005589">
    <property type="entry name" value="PRK07314.1"/>
    <property type="match status" value="1"/>
</dbReference>
<evidence type="ECO:0000256" key="1">
    <source>
        <dbReference type="ARBA" id="ARBA00005194"/>
    </source>
</evidence>
<name>A0ABN4B6H0_LIBAS</name>
<dbReference type="InterPro" id="IPR014030">
    <property type="entry name" value="Ketoacyl_synth_N"/>
</dbReference>
<evidence type="ECO:0000256" key="5">
    <source>
        <dbReference type="ARBA" id="ARBA00022516"/>
    </source>
</evidence>
<evidence type="ECO:0000256" key="11">
    <source>
        <dbReference type="PIRNR" id="PIRNR000447"/>
    </source>
</evidence>
<dbReference type="Gene3D" id="3.40.47.10">
    <property type="match status" value="2"/>
</dbReference>
<proteinExistence type="inferred from homology"/>
<evidence type="ECO:0000256" key="10">
    <source>
        <dbReference type="ARBA" id="ARBA00023315"/>
    </source>
</evidence>
<dbReference type="RefSeq" id="WP_015452625.1">
    <property type="nucleotide sequence ID" value="NC_020549.1"/>
</dbReference>
<dbReference type="CDD" id="cd00834">
    <property type="entry name" value="KAS_I_II"/>
    <property type="match status" value="1"/>
</dbReference>
<protein>
    <recommendedName>
        <fullName evidence="4 11">3-oxoacyl-[acyl-carrier-protein] synthase 2</fullName>
        <ecNumber evidence="3 11">2.3.1.179</ecNumber>
    </recommendedName>
</protein>
<comment type="similarity">
    <text evidence="2 11 12">Belongs to the thiolase-like superfamily. Beta-ketoacyl-ACP synthases family.</text>
</comment>
<evidence type="ECO:0000256" key="8">
    <source>
        <dbReference type="ARBA" id="ARBA00023098"/>
    </source>
</evidence>
<comment type="pathway">
    <text evidence="1 11">Lipid metabolism; fatty acid biosynthesis.</text>
</comment>
<evidence type="ECO:0000313" key="15">
    <source>
        <dbReference type="Proteomes" id="UP000011820"/>
    </source>
</evidence>
<evidence type="ECO:0000256" key="4">
    <source>
        <dbReference type="ARBA" id="ARBA00014657"/>
    </source>
</evidence>
<evidence type="ECO:0000256" key="9">
    <source>
        <dbReference type="ARBA" id="ARBA00023160"/>
    </source>
</evidence>
<dbReference type="NCBIfam" id="TIGR03150">
    <property type="entry name" value="fabF"/>
    <property type="match status" value="1"/>
</dbReference>
<evidence type="ECO:0000313" key="14">
    <source>
        <dbReference type="EMBL" id="AGH17028.1"/>
    </source>
</evidence>
<dbReference type="InterPro" id="IPR020841">
    <property type="entry name" value="PKS_Beta-ketoAc_synthase_dom"/>
</dbReference>
<dbReference type="InterPro" id="IPR017568">
    <property type="entry name" value="3-oxoacyl-ACP_synth-2"/>
</dbReference>
<dbReference type="InterPro" id="IPR016039">
    <property type="entry name" value="Thiolase-like"/>
</dbReference>
<evidence type="ECO:0000256" key="6">
    <source>
        <dbReference type="ARBA" id="ARBA00022679"/>
    </source>
</evidence>
<dbReference type="PANTHER" id="PTHR11712">
    <property type="entry name" value="POLYKETIDE SYNTHASE-RELATED"/>
    <property type="match status" value="1"/>
</dbReference>
<dbReference type="Pfam" id="PF02801">
    <property type="entry name" value="Ketoacyl-synt_C"/>
    <property type="match status" value="1"/>
</dbReference>
<dbReference type="EC" id="2.3.1.179" evidence="3 11"/>
<dbReference type="PROSITE" id="PS52004">
    <property type="entry name" value="KS3_2"/>
    <property type="match status" value="1"/>
</dbReference>
<dbReference type="Pfam" id="PF00109">
    <property type="entry name" value="ketoacyl-synt"/>
    <property type="match status" value="1"/>
</dbReference>
<evidence type="ECO:0000256" key="12">
    <source>
        <dbReference type="RuleBase" id="RU003694"/>
    </source>
</evidence>
<dbReference type="Proteomes" id="UP000011820">
    <property type="component" value="Chromosome"/>
</dbReference>
<organism evidence="14 15">
    <name type="scientific">Candidatus Liberibacter asiaticus str. gxpsy</name>
    <dbReference type="NCBI Taxonomy" id="1174529"/>
    <lineage>
        <taxon>Bacteria</taxon>
        <taxon>Pseudomonadati</taxon>
        <taxon>Pseudomonadota</taxon>
        <taxon>Alphaproteobacteria</taxon>
        <taxon>Hyphomicrobiales</taxon>
        <taxon>Rhizobiaceae</taxon>
        <taxon>Liberibacter</taxon>
    </lineage>
</organism>
<dbReference type="NCBIfam" id="NF004970">
    <property type="entry name" value="PRK06333.1"/>
    <property type="match status" value="1"/>
</dbReference>
<dbReference type="InterPro" id="IPR018201">
    <property type="entry name" value="Ketoacyl_synth_AS"/>
</dbReference>
<feature type="domain" description="Ketosynthase family 3 (KS3)" evidence="13">
    <location>
        <begin position="1"/>
        <end position="418"/>
    </location>
</feature>
<evidence type="ECO:0000256" key="2">
    <source>
        <dbReference type="ARBA" id="ARBA00008467"/>
    </source>
</evidence>
<dbReference type="InterPro" id="IPR000794">
    <property type="entry name" value="Beta-ketoacyl_synthase"/>
</dbReference>
<keyword evidence="10 11" id="KW-0012">Acyltransferase</keyword>
<reference evidence="14 15" key="1">
    <citation type="journal article" date="2013" name="Genome Announc.">
        <title>Complete Genome Sequence of a Chinese Strain of 'Candidatus Liberibacter asiaticus'.</title>
        <authorList>
            <person name="Lin H."/>
            <person name="Han C.S."/>
            <person name="Liu B."/>
            <person name="Lou B."/>
            <person name="Bai X."/>
            <person name="Deng C."/>
            <person name="Civerolo E.L."/>
            <person name="Gupta G."/>
        </authorList>
    </citation>
    <scope>NUCLEOTIDE SEQUENCE [LARGE SCALE GENOMIC DNA]</scope>
    <source>
        <strain evidence="15">gxpsy</strain>
    </source>
</reference>
<keyword evidence="9 11" id="KW-0275">Fatty acid biosynthesis</keyword>
<dbReference type="GeneID" id="93077022"/>
<comment type="catalytic activity">
    <reaction evidence="11">
        <text>a fatty acyl-[ACP] + malonyl-[ACP] + H(+) = a 3-oxoacyl-[ACP] + holo-[ACP] + CO2</text>
        <dbReference type="Rhea" id="RHEA:22836"/>
        <dbReference type="Rhea" id="RHEA-COMP:9623"/>
        <dbReference type="Rhea" id="RHEA-COMP:9685"/>
        <dbReference type="Rhea" id="RHEA-COMP:9916"/>
        <dbReference type="Rhea" id="RHEA-COMP:14125"/>
        <dbReference type="ChEBI" id="CHEBI:15378"/>
        <dbReference type="ChEBI" id="CHEBI:16526"/>
        <dbReference type="ChEBI" id="CHEBI:64479"/>
        <dbReference type="ChEBI" id="CHEBI:78449"/>
        <dbReference type="ChEBI" id="CHEBI:78776"/>
        <dbReference type="ChEBI" id="CHEBI:138651"/>
    </reaction>
</comment>
<comment type="catalytic activity">
    <reaction evidence="11">
        <text>(9Z)-hexadecenoyl-[ACP] + malonyl-[ACP] + H(+) = 3-oxo-(11Z)-octadecenoyl-[ACP] + holo-[ACP] + CO2</text>
        <dbReference type="Rhea" id="RHEA:55040"/>
        <dbReference type="Rhea" id="RHEA-COMP:9623"/>
        <dbReference type="Rhea" id="RHEA-COMP:9685"/>
        <dbReference type="Rhea" id="RHEA-COMP:10800"/>
        <dbReference type="Rhea" id="RHEA-COMP:14074"/>
        <dbReference type="ChEBI" id="CHEBI:15378"/>
        <dbReference type="ChEBI" id="CHEBI:16526"/>
        <dbReference type="ChEBI" id="CHEBI:64479"/>
        <dbReference type="ChEBI" id="CHEBI:78449"/>
        <dbReference type="ChEBI" id="CHEBI:83989"/>
        <dbReference type="ChEBI" id="CHEBI:138538"/>
        <dbReference type="EC" id="2.3.1.179"/>
    </reaction>
</comment>
<dbReference type="PANTHER" id="PTHR11712:SF336">
    <property type="entry name" value="3-OXOACYL-[ACYL-CARRIER-PROTEIN] SYNTHASE, MITOCHONDRIAL"/>
    <property type="match status" value="1"/>
</dbReference>
<sequence>MRRVVVTGLGMITPLGCGVDVSWSRLIAGEVGIRHLDQKFDLEGLSSKIAGLIPVGNGSDGTFNYEDWILSSDLRKIDQFILYGMVASDMALADSGWAPKTDKDRNSTGVVFGSGMGGLNRIVESSNVLRDGGPRKISPFTVPGSIISLLSGNISIRNQLRGPNHAVTTACSSGAHAIGDASRLIAFGDADVMVAGGAEAPICRLGVASFAACRALSTRFNDDPTRASRPFDQDRDGFVMGEGAGALVLEDLEHAKARGAKIYSEIIGYGLSGDAFHITMPPEDGNGAYRCMSSAIARAKLLPSDIDYINAHGTSTIADTIELGAVERLMGDSCYHVSMSSTKSAMGHLLGAAGAVEAAICNLAIRDGIVPATLNLDNPAKKTFIDLVPHRAIKKNVNVAMSNSFGFGGTNVSLVFRKFQDNI</sequence>
<keyword evidence="15" id="KW-1185">Reference proteome</keyword>
<keyword evidence="5 11" id="KW-0444">Lipid biosynthesis</keyword>
<keyword evidence="8" id="KW-0443">Lipid metabolism</keyword>
<accession>A0ABN4B6H0</accession>
<dbReference type="EMBL" id="CP004005">
    <property type="protein sequence ID" value="AGH17028.1"/>
    <property type="molecule type" value="Genomic_DNA"/>
</dbReference>
<gene>
    <name evidence="14" type="ORF">WSI_03290</name>
</gene>
<evidence type="ECO:0000256" key="3">
    <source>
        <dbReference type="ARBA" id="ARBA00012356"/>
    </source>
</evidence>
<dbReference type="SUPFAM" id="SSF53901">
    <property type="entry name" value="Thiolase-like"/>
    <property type="match status" value="2"/>
</dbReference>
<dbReference type="SMART" id="SM00825">
    <property type="entry name" value="PKS_KS"/>
    <property type="match status" value="1"/>
</dbReference>
<evidence type="ECO:0000256" key="7">
    <source>
        <dbReference type="ARBA" id="ARBA00022832"/>
    </source>
</evidence>